<feature type="repeat" description="Solcar" evidence="9">
    <location>
        <begin position="102"/>
        <end position="186"/>
    </location>
</feature>
<evidence type="ECO:0000256" key="2">
    <source>
        <dbReference type="ARBA" id="ARBA00006375"/>
    </source>
</evidence>
<evidence type="ECO:0000313" key="13">
    <source>
        <dbReference type="Proteomes" id="UP000769157"/>
    </source>
</evidence>
<keyword evidence="6 11" id="KW-1133">Transmembrane helix</keyword>
<evidence type="ECO:0000256" key="3">
    <source>
        <dbReference type="ARBA" id="ARBA00022448"/>
    </source>
</evidence>
<dbReference type="GeneID" id="70233985"/>
<dbReference type="InterPro" id="IPR050567">
    <property type="entry name" value="Mitochondrial_Carrier"/>
</dbReference>
<feature type="repeat" description="Solcar" evidence="9">
    <location>
        <begin position="198"/>
        <end position="285"/>
    </location>
</feature>
<evidence type="ECO:0000256" key="4">
    <source>
        <dbReference type="ARBA" id="ARBA00022692"/>
    </source>
</evidence>
<proteinExistence type="inferred from homology"/>
<evidence type="ECO:0000256" key="6">
    <source>
        <dbReference type="ARBA" id="ARBA00022989"/>
    </source>
</evidence>
<keyword evidence="3 10" id="KW-0813">Transport</keyword>
<dbReference type="GO" id="GO:1990575">
    <property type="term" value="P:mitochondrial L-ornithine transmembrane transport"/>
    <property type="evidence" value="ECO:0007669"/>
    <property type="project" value="TreeGrafter"/>
</dbReference>
<dbReference type="PANTHER" id="PTHR45624:SF51">
    <property type="entry name" value="CARRIER PROTEIN YMC2, MITOCHONDRIAL-RELATED"/>
    <property type="match status" value="1"/>
</dbReference>
<feature type="repeat" description="Solcar" evidence="9">
    <location>
        <begin position="5"/>
        <end position="88"/>
    </location>
</feature>
<dbReference type="EMBL" id="JAEUBE010000158">
    <property type="protein sequence ID" value="KAH3668264.1"/>
    <property type="molecule type" value="Genomic_DNA"/>
</dbReference>
<comment type="caution">
    <text evidence="12">The sequence shown here is derived from an EMBL/GenBank/DDBJ whole genome shotgun (WGS) entry which is preliminary data.</text>
</comment>
<keyword evidence="7" id="KW-0496">Mitochondrion</keyword>
<evidence type="ECO:0000256" key="10">
    <source>
        <dbReference type="RuleBase" id="RU000488"/>
    </source>
</evidence>
<organism evidence="12 13">
    <name type="scientific">Ogataea philodendri</name>
    <dbReference type="NCBI Taxonomy" id="1378263"/>
    <lineage>
        <taxon>Eukaryota</taxon>
        <taxon>Fungi</taxon>
        <taxon>Dikarya</taxon>
        <taxon>Ascomycota</taxon>
        <taxon>Saccharomycotina</taxon>
        <taxon>Pichiomycetes</taxon>
        <taxon>Pichiales</taxon>
        <taxon>Pichiaceae</taxon>
        <taxon>Ogataea</taxon>
    </lineage>
</organism>
<evidence type="ECO:0000256" key="5">
    <source>
        <dbReference type="ARBA" id="ARBA00022737"/>
    </source>
</evidence>
<keyword evidence="8 9" id="KW-0472">Membrane</keyword>
<keyword evidence="13" id="KW-1185">Reference proteome</keyword>
<feature type="transmembrane region" description="Helical" evidence="11">
    <location>
        <begin position="101"/>
        <end position="122"/>
    </location>
</feature>
<feature type="transmembrane region" description="Helical" evidence="11">
    <location>
        <begin position="59"/>
        <end position="81"/>
    </location>
</feature>
<keyword evidence="5" id="KW-0677">Repeat</keyword>
<dbReference type="PANTHER" id="PTHR45624">
    <property type="entry name" value="MITOCHONDRIAL BASIC AMINO ACIDS TRANSPORTER-RELATED"/>
    <property type="match status" value="1"/>
</dbReference>
<dbReference type="Pfam" id="PF00153">
    <property type="entry name" value="Mito_carr"/>
    <property type="match status" value="3"/>
</dbReference>
<evidence type="ECO:0000256" key="1">
    <source>
        <dbReference type="ARBA" id="ARBA00004225"/>
    </source>
</evidence>
<dbReference type="Gene3D" id="1.50.40.10">
    <property type="entry name" value="Mitochondrial carrier domain"/>
    <property type="match status" value="1"/>
</dbReference>
<name>A0A9P8PBK2_9ASCO</name>
<evidence type="ECO:0000256" key="11">
    <source>
        <dbReference type="SAM" id="Phobius"/>
    </source>
</evidence>
<dbReference type="PROSITE" id="PS50920">
    <property type="entry name" value="SOLCAR"/>
    <property type="match status" value="3"/>
</dbReference>
<dbReference type="Proteomes" id="UP000769157">
    <property type="component" value="Unassembled WGS sequence"/>
</dbReference>
<evidence type="ECO:0008006" key="14">
    <source>
        <dbReference type="Google" id="ProtNLM"/>
    </source>
</evidence>
<dbReference type="GO" id="GO:0000064">
    <property type="term" value="F:L-ornithine transmembrane transporter activity"/>
    <property type="evidence" value="ECO:0007669"/>
    <property type="project" value="TreeGrafter"/>
</dbReference>
<dbReference type="GO" id="GO:0031966">
    <property type="term" value="C:mitochondrial membrane"/>
    <property type="evidence" value="ECO:0007669"/>
    <property type="project" value="UniProtKB-SubCell"/>
</dbReference>
<keyword evidence="4 9" id="KW-0812">Transmembrane</keyword>
<sequence>MADDYRAAKDVFAGTIGGIAQVLVGQPFDTTKVRIQSAKGNVSPVKVVRDLIANEGPLAFYKGTLTPLVGVGVCVSIQFGVNEFMKRVFTNANGPGTHLSMGQFYLCGAAAGFANGFVAAPIEHIRIRLQLQTSGNAEFHGPVDVLKKLYHTGGIKLIYRGLGPTLAREGFGGGMYFLTFEALVKNEIHTKNIQRKDIENWRLILFGALAGYGMWLSIYPIDVIKSNMQTDNYHKPVYKNALAATRGIVQQNGLKGLVRGFTPTILRAAPANAATFFAFETTMRYLN</sequence>
<dbReference type="AlphaFoldDB" id="A0A9P8PBK2"/>
<dbReference type="RefSeq" id="XP_046062678.1">
    <property type="nucleotide sequence ID" value="XM_046202843.1"/>
</dbReference>
<reference evidence="12" key="2">
    <citation type="submission" date="2021-01" db="EMBL/GenBank/DDBJ databases">
        <authorList>
            <person name="Schikora-Tamarit M.A."/>
        </authorList>
    </citation>
    <scope>NUCLEOTIDE SEQUENCE</scope>
    <source>
        <strain evidence="12">CBS6075</strain>
    </source>
</reference>
<dbReference type="InterPro" id="IPR018108">
    <property type="entry name" value="MCP_transmembrane"/>
</dbReference>
<gene>
    <name evidence="12" type="ORF">OGAPHI_002018</name>
</gene>
<dbReference type="SUPFAM" id="SSF103506">
    <property type="entry name" value="Mitochondrial carrier"/>
    <property type="match status" value="1"/>
</dbReference>
<comment type="subcellular location">
    <subcellularLocation>
        <location evidence="1">Mitochondrion membrane</location>
        <topology evidence="1">Multi-pass membrane protein</topology>
    </subcellularLocation>
</comment>
<reference evidence="12" key="1">
    <citation type="journal article" date="2021" name="Open Biol.">
        <title>Shared evolutionary footprints suggest mitochondrial oxidative damage underlies multiple complex I losses in fungi.</title>
        <authorList>
            <person name="Schikora-Tamarit M.A."/>
            <person name="Marcet-Houben M."/>
            <person name="Nosek J."/>
            <person name="Gabaldon T."/>
        </authorList>
    </citation>
    <scope>NUCLEOTIDE SEQUENCE</scope>
    <source>
        <strain evidence="12">CBS6075</strain>
    </source>
</reference>
<comment type="similarity">
    <text evidence="2 10">Belongs to the mitochondrial carrier (TC 2.A.29) family.</text>
</comment>
<accession>A0A9P8PBK2</accession>
<dbReference type="InterPro" id="IPR023395">
    <property type="entry name" value="MCP_dom_sf"/>
</dbReference>
<dbReference type="OrthoDB" id="409586at2759"/>
<evidence type="ECO:0000256" key="8">
    <source>
        <dbReference type="ARBA" id="ARBA00023136"/>
    </source>
</evidence>
<protein>
    <recommendedName>
        <fullName evidence="14">Carrier protein YMC1, mitochondrial</fullName>
    </recommendedName>
</protein>
<evidence type="ECO:0000256" key="9">
    <source>
        <dbReference type="PROSITE-ProRule" id="PRU00282"/>
    </source>
</evidence>
<evidence type="ECO:0000313" key="12">
    <source>
        <dbReference type="EMBL" id="KAH3668264.1"/>
    </source>
</evidence>
<evidence type="ECO:0000256" key="7">
    <source>
        <dbReference type="ARBA" id="ARBA00023128"/>
    </source>
</evidence>
<feature type="transmembrane region" description="Helical" evidence="11">
    <location>
        <begin position="201"/>
        <end position="221"/>
    </location>
</feature>